<dbReference type="PROSITE" id="PS00028">
    <property type="entry name" value="ZINC_FINGER_C2H2_1"/>
    <property type="match status" value="1"/>
</dbReference>
<reference evidence="6" key="1">
    <citation type="submission" date="2017-02" db="UniProtKB">
        <authorList>
            <consortium name="WormBaseParasite"/>
        </authorList>
    </citation>
    <scope>IDENTIFICATION</scope>
</reference>
<name>A0A0N5CSX5_THECL</name>
<keyword evidence="1" id="KW-0479">Metal-binding</keyword>
<evidence type="ECO:0000256" key="2">
    <source>
        <dbReference type="SAM" id="MobiDB-lite"/>
    </source>
</evidence>
<dbReference type="EMBL" id="UYYF01001293">
    <property type="protein sequence ID" value="VDM99739.1"/>
    <property type="molecule type" value="Genomic_DNA"/>
</dbReference>
<dbReference type="PROSITE" id="PS50157">
    <property type="entry name" value="ZINC_FINGER_C2H2_2"/>
    <property type="match status" value="1"/>
</dbReference>
<dbReference type="STRING" id="103827.A0A0N5CSX5"/>
<dbReference type="GO" id="GO:0008270">
    <property type="term" value="F:zinc ion binding"/>
    <property type="evidence" value="ECO:0007669"/>
    <property type="project" value="UniProtKB-KW"/>
</dbReference>
<proteinExistence type="predicted"/>
<feature type="region of interest" description="Disordered" evidence="2">
    <location>
        <begin position="67"/>
        <end position="91"/>
    </location>
</feature>
<evidence type="ECO:0000313" key="5">
    <source>
        <dbReference type="Proteomes" id="UP000276776"/>
    </source>
</evidence>
<keyword evidence="5" id="KW-1185">Reference proteome</keyword>
<dbReference type="InterPro" id="IPR013087">
    <property type="entry name" value="Znf_C2H2_type"/>
</dbReference>
<evidence type="ECO:0000313" key="6">
    <source>
        <dbReference type="WBParaSite" id="TCLT_0000333201-mRNA-1"/>
    </source>
</evidence>
<dbReference type="WBParaSite" id="TCLT_0000333201-mRNA-1">
    <property type="protein sequence ID" value="TCLT_0000333201-mRNA-1"/>
    <property type="gene ID" value="TCLT_0000333201"/>
</dbReference>
<keyword evidence="1" id="KW-0863">Zinc-finger</keyword>
<dbReference type="OrthoDB" id="5864524at2759"/>
<organism evidence="6">
    <name type="scientific">Thelazia callipaeda</name>
    <name type="common">Oriental eyeworm</name>
    <name type="synonym">Parasitic nematode</name>
    <dbReference type="NCBI Taxonomy" id="103827"/>
    <lineage>
        <taxon>Eukaryota</taxon>
        <taxon>Metazoa</taxon>
        <taxon>Ecdysozoa</taxon>
        <taxon>Nematoda</taxon>
        <taxon>Chromadorea</taxon>
        <taxon>Rhabditida</taxon>
        <taxon>Spirurina</taxon>
        <taxon>Spiruromorpha</taxon>
        <taxon>Thelazioidea</taxon>
        <taxon>Thelaziidae</taxon>
        <taxon>Thelazia</taxon>
    </lineage>
</organism>
<feature type="compositionally biased region" description="Polar residues" evidence="2">
    <location>
        <begin position="78"/>
        <end position="91"/>
    </location>
</feature>
<protein>
    <submittedName>
        <fullName evidence="6">C2H2-type domain-containing protein</fullName>
    </submittedName>
</protein>
<evidence type="ECO:0000256" key="1">
    <source>
        <dbReference type="PROSITE-ProRule" id="PRU00042"/>
    </source>
</evidence>
<keyword evidence="1" id="KW-0862">Zinc</keyword>
<dbReference type="Proteomes" id="UP000276776">
    <property type="component" value="Unassembled WGS sequence"/>
</dbReference>
<reference evidence="4 5" key="2">
    <citation type="submission" date="2018-11" db="EMBL/GenBank/DDBJ databases">
        <authorList>
            <consortium name="Pathogen Informatics"/>
        </authorList>
    </citation>
    <scope>NUCLEOTIDE SEQUENCE [LARGE SCALE GENOMIC DNA]</scope>
</reference>
<evidence type="ECO:0000313" key="4">
    <source>
        <dbReference type="EMBL" id="VDM99739.1"/>
    </source>
</evidence>
<evidence type="ECO:0000259" key="3">
    <source>
        <dbReference type="PROSITE" id="PS50157"/>
    </source>
</evidence>
<dbReference type="InterPro" id="IPR036236">
    <property type="entry name" value="Znf_C2H2_sf"/>
</dbReference>
<feature type="domain" description="C2H2-type" evidence="3">
    <location>
        <begin position="102"/>
        <end position="132"/>
    </location>
</feature>
<gene>
    <name evidence="4" type="ORF">TCLT_LOCUS3326</name>
</gene>
<dbReference type="Gene3D" id="3.30.160.60">
    <property type="entry name" value="Classic Zinc Finger"/>
    <property type="match status" value="1"/>
</dbReference>
<dbReference type="SUPFAM" id="SSF57667">
    <property type="entry name" value="beta-beta-alpha zinc fingers"/>
    <property type="match status" value="1"/>
</dbReference>
<sequence>MNQNSNTTPNSDVESAPIDLSKKHTLDDLDRKNILEDKSNLLFDPLQTLQSHQQQLLELYAQLAANHSTHTDSEQSSDDGGNTSSYVLSPPSSNGILAEKIHPCIAERCQQRFSSRGALLWHILRRHPSEKLIKCEQCKERFADLEQVTS</sequence>
<accession>A0A0N5CSX5</accession>
<dbReference type="AlphaFoldDB" id="A0A0N5CSX5"/>